<feature type="domain" description="AB hydrolase-1" evidence="1">
    <location>
        <begin position="29"/>
        <end position="151"/>
    </location>
</feature>
<accession>A0A1L5F5W8</accession>
<sequence length="256" mass="28948">MVENFEIKDEQNRSIRGIINRPGISGKIPCIIFCHGFMGNKLGHNFMFVKIARTLEKLNIASIRFDFMGSGESDGDFKDVTISSEVEDCKKVLQFASSLDYIDKGNINILGFSMGAAIAVVIASTYPNIIKNSILMSAGFNMYDIFISEVTGDRLYEFLEKGYINFENNILSEKAIEDAFNYRVFDYLKDMRGNTLIVHGTEDKSVHPLYAKKIQQLLGSEAKLKFIKGSDHCYSSPEYYGELVKQIVKFVKAYIL</sequence>
<evidence type="ECO:0000313" key="3">
    <source>
        <dbReference type="Proteomes" id="UP000184604"/>
    </source>
</evidence>
<name>A0A1L5F5W8_CLOKL</name>
<dbReference type="AlphaFoldDB" id="A0A1L5F5W8"/>
<gene>
    <name evidence="2" type="ORF">BS101_06420</name>
</gene>
<dbReference type="RefSeq" id="WP_073538066.1">
    <property type="nucleotide sequence ID" value="NZ_CP018335.1"/>
</dbReference>
<reference evidence="2 3" key="1">
    <citation type="submission" date="2016-12" db="EMBL/GenBank/DDBJ databases">
        <title>Complete genome sequence of Clostridium kluyveri JZZ isolated from the pit mud of a Chinese flavor liquor-making factory.</title>
        <authorList>
            <person name="Wang Y."/>
        </authorList>
    </citation>
    <scope>NUCLEOTIDE SEQUENCE [LARGE SCALE GENOMIC DNA]</scope>
    <source>
        <strain evidence="2 3">JZZ</strain>
    </source>
</reference>
<dbReference type="InterPro" id="IPR029058">
    <property type="entry name" value="AB_hydrolase_fold"/>
</dbReference>
<dbReference type="Gene3D" id="3.40.50.1820">
    <property type="entry name" value="alpha/beta hydrolase"/>
    <property type="match status" value="1"/>
</dbReference>
<protein>
    <submittedName>
        <fullName evidence="2">Alpha/beta hydrolase</fullName>
    </submittedName>
</protein>
<dbReference type="Proteomes" id="UP000184604">
    <property type="component" value="Chromosome"/>
</dbReference>
<dbReference type="PANTHER" id="PTHR42886:SF53">
    <property type="entry name" value="ALPHA_BETA-HYDROLASES SUPERFAMILY PROTEIN"/>
    <property type="match status" value="1"/>
</dbReference>
<dbReference type="EMBL" id="CP018335">
    <property type="protein sequence ID" value="APM38394.1"/>
    <property type="molecule type" value="Genomic_DNA"/>
</dbReference>
<dbReference type="SUPFAM" id="SSF53474">
    <property type="entry name" value="alpha/beta-Hydrolases"/>
    <property type="match status" value="1"/>
</dbReference>
<proteinExistence type="predicted"/>
<dbReference type="OrthoDB" id="9780269at2"/>
<evidence type="ECO:0000259" key="1">
    <source>
        <dbReference type="Pfam" id="PF00561"/>
    </source>
</evidence>
<evidence type="ECO:0000313" key="2">
    <source>
        <dbReference type="EMBL" id="APM38394.1"/>
    </source>
</evidence>
<dbReference type="Pfam" id="PF00561">
    <property type="entry name" value="Abhydrolase_1"/>
    <property type="match status" value="1"/>
</dbReference>
<organism evidence="2 3">
    <name type="scientific">Clostridium kluyveri</name>
    <dbReference type="NCBI Taxonomy" id="1534"/>
    <lineage>
        <taxon>Bacteria</taxon>
        <taxon>Bacillati</taxon>
        <taxon>Bacillota</taxon>
        <taxon>Clostridia</taxon>
        <taxon>Eubacteriales</taxon>
        <taxon>Clostridiaceae</taxon>
        <taxon>Clostridium</taxon>
    </lineage>
</organism>
<dbReference type="PANTHER" id="PTHR42886">
    <property type="entry name" value="RE40534P-RELATED"/>
    <property type="match status" value="1"/>
</dbReference>
<dbReference type="GO" id="GO:0016787">
    <property type="term" value="F:hydrolase activity"/>
    <property type="evidence" value="ECO:0007669"/>
    <property type="project" value="UniProtKB-KW"/>
</dbReference>
<dbReference type="InterPro" id="IPR000073">
    <property type="entry name" value="AB_hydrolase_1"/>
</dbReference>
<keyword evidence="2" id="KW-0378">Hydrolase</keyword>